<organism evidence="2 3">
    <name type="scientific">Rhizorhabdus wittichii</name>
    <dbReference type="NCBI Taxonomy" id="160791"/>
    <lineage>
        <taxon>Bacteria</taxon>
        <taxon>Pseudomonadati</taxon>
        <taxon>Pseudomonadota</taxon>
        <taxon>Alphaproteobacteria</taxon>
        <taxon>Sphingomonadales</taxon>
        <taxon>Sphingomonadaceae</taxon>
        <taxon>Rhizorhabdus</taxon>
    </lineage>
</organism>
<reference evidence="2" key="2">
    <citation type="submission" date="2021-04" db="EMBL/GenBank/DDBJ databases">
        <title>Isolation and genomic analysis of the ibuprofen-degrading bacterium Sphingomonas strain MPO218.</title>
        <authorList>
            <person name="Aulestia M."/>
            <person name="Flores A."/>
            <person name="Mangas E.L."/>
            <person name="Perez-Pulido A.J."/>
            <person name="Santero E."/>
            <person name="Camacho E.M."/>
        </authorList>
    </citation>
    <scope>NUCLEOTIDE SEQUENCE</scope>
    <source>
        <strain evidence="2">MPO218</strain>
    </source>
</reference>
<dbReference type="EMBL" id="CP059319">
    <property type="protein sequence ID" value="QTH21057.1"/>
    <property type="molecule type" value="Genomic_DNA"/>
</dbReference>
<evidence type="ECO:0000313" key="2">
    <source>
        <dbReference type="EMBL" id="QTH21057.1"/>
    </source>
</evidence>
<evidence type="ECO:0008006" key="4">
    <source>
        <dbReference type="Google" id="ProtNLM"/>
    </source>
</evidence>
<evidence type="ECO:0000256" key="1">
    <source>
        <dbReference type="SAM" id="SignalP"/>
    </source>
</evidence>
<dbReference type="AlphaFoldDB" id="A0A975HD86"/>
<gene>
    <name evidence="2" type="ORF">HRJ34_22500</name>
</gene>
<dbReference type="Proteomes" id="UP000664914">
    <property type="component" value="Chromosome"/>
</dbReference>
<sequence>MVRESMRLVVMAVLAAGMVLPAVAQAADAPAIKAYKRDPLPIYDDAGTKLRDVPVASMPAAGSAGAQVVGAKAGFVGVRLDGKLAWLRLSTVDYVGDLAAIKCDANAMSFAKMEEEGLQQSLGLGCGGGK</sequence>
<feature type="signal peptide" evidence="1">
    <location>
        <begin position="1"/>
        <end position="26"/>
    </location>
</feature>
<protein>
    <recommendedName>
        <fullName evidence="4">SH3 domain-containing protein</fullName>
    </recommendedName>
</protein>
<proteinExistence type="predicted"/>
<accession>A0A975HD86</accession>
<feature type="chain" id="PRO_5037961616" description="SH3 domain-containing protein" evidence="1">
    <location>
        <begin position="27"/>
        <end position="130"/>
    </location>
</feature>
<reference evidence="2" key="1">
    <citation type="submission" date="2020-07" db="EMBL/GenBank/DDBJ databases">
        <authorList>
            <person name="Camacho E."/>
        </authorList>
    </citation>
    <scope>NUCLEOTIDE SEQUENCE</scope>
    <source>
        <strain evidence="2">MPO218</strain>
    </source>
</reference>
<evidence type="ECO:0000313" key="3">
    <source>
        <dbReference type="Proteomes" id="UP000664914"/>
    </source>
</evidence>
<keyword evidence="1" id="KW-0732">Signal</keyword>
<name>A0A975HD86_9SPHN</name>